<name>A0ABX7I4G7_9BACT</name>
<sequence>MNFLTYAECFLNNRANTASAGVMQIDFCFESPPAPGFNASFFHEKKMRRFLLGLNMEKSLENLISKRRQGRSAKRVLWKTPAFHWLHI</sequence>
<evidence type="ECO:0000313" key="2">
    <source>
        <dbReference type="Proteomes" id="UP000612680"/>
    </source>
</evidence>
<dbReference type="RefSeq" id="WP_204662827.1">
    <property type="nucleotide sequence ID" value="NZ_CP056775.1"/>
</dbReference>
<gene>
    <name evidence="1" type="ORF">HWI92_08765</name>
</gene>
<keyword evidence="2" id="KW-1185">Reference proteome</keyword>
<dbReference type="Proteomes" id="UP000612680">
    <property type="component" value="Chromosome"/>
</dbReference>
<protein>
    <submittedName>
        <fullName evidence="1">Uncharacterized protein</fullName>
    </submittedName>
</protein>
<organism evidence="1 2">
    <name type="scientific">Dyadobacter sandarakinus</name>
    <dbReference type="NCBI Taxonomy" id="2747268"/>
    <lineage>
        <taxon>Bacteria</taxon>
        <taxon>Pseudomonadati</taxon>
        <taxon>Bacteroidota</taxon>
        <taxon>Cytophagia</taxon>
        <taxon>Cytophagales</taxon>
        <taxon>Spirosomataceae</taxon>
        <taxon>Dyadobacter</taxon>
    </lineage>
</organism>
<reference evidence="1 2" key="1">
    <citation type="submission" date="2020-06" db="EMBL/GenBank/DDBJ databases">
        <title>Dyadobacter sandarakinus sp. nov., isolated from the soil of the Arctic Yellow River Station.</title>
        <authorList>
            <person name="Zhang Y."/>
            <person name="Peng F."/>
        </authorList>
    </citation>
    <scope>NUCLEOTIDE SEQUENCE [LARGE SCALE GENOMIC DNA]</scope>
    <source>
        <strain evidence="1 2">Q3-56</strain>
    </source>
</reference>
<accession>A0ABX7I4G7</accession>
<dbReference type="EMBL" id="CP056775">
    <property type="protein sequence ID" value="QRR00984.1"/>
    <property type="molecule type" value="Genomic_DNA"/>
</dbReference>
<evidence type="ECO:0000313" key="1">
    <source>
        <dbReference type="EMBL" id="QRR00984.1"/>
    </source>
</evidence>
<proteinExistence type="predicted"/>